<dbReference type="CDD" id="cd01045">
    <property type="entry name" value="Ferritin_like_AB"/>
    <property type="match status" value="1"/>
</dbReference>
<evidence type="ECO:0000313" key="4">
    <source>
        <dbReference type="EMBL" id="SOH04730.1"/>
    </source>
</evidence>
<evidence type="ECO:0000313" key="6">
    <source>
        <dbReference type="Proteomes" id="UP000501926"/>
    </source>
</evidence>
<accession>Q1PVP7</accession>
<dbReference type="GO" id="GO:0016491">
    <property type="term" value="F:oxidoreductase activity"/>
    <property type="evidence" value="ECO:0007669"/>
    <property type="project" value="InterPro"/>
</dbReference>
<dbReference type="InterPro" id="IPR003251">
    <property type="entry name" value="Rr_diiron-bd_dom"/>
</dbReference>
<dbReference type="EMBL" id="LT934425">
    <property type="protein sequence ID" value="SOH04730.1"/>
    <property type="molecule type" value="Genomic_DNA"/>
</dbReference>
<reference evidence="3 6" key="5">
    <citation type="submission" date="2020-02" db="EMBL/GenBank/DDBJ databases">
        <title>Newly sequenced genome of strain CSTR1 showed variability in Candidatus Kuenenia stuttgartiensis genomes.</title>
        <authorList>
            <person name="Ding C."/>
            <person name="Adrian L."/>
        </authorList>
    </citation>
    <scope>NUCLEOTIDE SEQUENCE [LARGE SCALE GENOMIC DNA]</scope>
    <source>
        <strain evidence="3 6">CSTR1</strain>
    </source>
</reference>
<proteinExistence type="predicted"/>
<dbReference type="InterPro" id="IPR009078">
    <property type="entry name" value="Ferritin-like_SF"/>
</dbReference>
<evidence type="ECO:0000313" key="5">
    <source>
        <dbReference type="Proteomes" id="UP000221734"/>
    </source>
</evidence>
<dbReference type="OrthoDB" id="271558at2"/>
<dbReference type="Proteomes" id="UP000221734">
    <property type="component" value="Chromosome Kuenenia_stuttgartiensis_MBR1"/>
</dbReference>
<dbReference type="Gene3D" id="1.20.1260.10">
    <property type="match status" value="1"/>
</dbReference>
<evidence type="ECO:0000313" key="3">
    <source>
        <dbReference type="EMBL" id="QII14223.1"/>
    </source>
</evidence>
<reference evidence="2" key="2">
    <citation type="submission" date="2006-01" db="EMBL/GenBank/DDBJ databases">
        <authorList>
            <person name="Genoscope"/>
        </authorList>
    </citation>
    <scope>NUCLEOTIDE SEQUENCE</scope>
</reference>
<dbReference type="KEGG" id="kst:KSMBR1_2235"/>
<evidence type="ECO:0000313" key="2">
    <source>
        <dbReference type="EMBL" id="CAJ71299.1"/>
    </source>
</evidence>
<evidence type="ECO:0000259" key="1">
    <source>
        <dbReference type="Pfam" id="PF02915"/>
    </source>
</evidence>
<keyword evidence="5" id="KW-1185">Reference proteome</keyword>
<dbReference type="Proteomes" id="UP000501926">
    <property type="component" value="Chromosome"/>
</dbReference>
<dbReference type="PANTHER" id="PTHR33531:SF7">
    <property type="entry name" value="HYPOTHETICAL MEMBRANE PROTEIN, CONSERVED"/>
    <property type="match status" value="1"/>
</dbReference>
<dbReference type="EMBL" id="CT573073">
    <property type="protein sequence ID" value="CAJ71299.1"/>
    <property type="molecule type" value="Genomic_DNA"/>
</dbReference>
<dbReference type="EMBL" id="CP049055">
    <property type="protein sequence ID" value="QII14223.1"/>
    <property type="molecule type" value="Genomic_DNA"/>
</dbReference>
<name>Q1PVP7_KUEST</name>
<gene>
    <name evidence="3" type="ORF">KsCSTR_48460</name>
    <name evidence="4" type="ORF">KSMBR1_2235</name>
    <name evidence="2" type="ORF">kustc0554</name>
</gene>
<dbReference type="RefSeq" id="WP_099325414.1">
    <property type="nucleotide sequence ID" value="NZ_CP049055.1"/>
</dbReference>
<dbReference type="AlphaFoldDB" id="Q1PVP7"/>
<dbReference type="Pfam" id="PF02915">
    <property type="entry name" value="Rubrerythrin"/>
    <property type="match status" value="1"/>
</dbReference>
<dbReference type="InterPro" id="IPR012347">
    <property type="entry name" value="Ferritin-like"/>
</dbReference>
<reference evidence="4" key="4">
    <citation type="submission" date="2017-10" db="EMBL/GenBank/DDBJ databases">
        <authorList>
            <person name="Banno H."/>
            <person name="Chua N.-H."/>
        </authorList>
    </citation>
    <scope>NUCLEOTIDE SEQUENCE [LARGE SCALE GENOMIC DNA]</scope>
    <source>
        <strain evidence="4">Kuenenia_mbr1_ru-nijmegen</strain>
    </source>
</reference>
<reference evidence="2" key="1">
    <citation type="journal article" date="2006" name="Nature">
        <title>Deciphering the evolution and metabolism of an anammox bacterium from a community genome.</title>
        <authorList>
            <person name="Strous M."/>
            <person name="Pelletier E."/>
            <person name="Mangenot S."/>
            <person name="Rattei T."/>
            <person name="Lehner A."/>
            <person name="Taylor M.W."/>
            <person name="Horn M."/>
            <person name="Daims H."/>
            <person name="Bartol-Mavel D."/>
            <person name="Wincker P."/>
            <person name="Barbe V."/>
            <person name="Fonknechten N."/>
            <person name="Vallenet D."/>
            <person name="Segurens B."/>
            <person name="Schenowitz-Truong C."/>
            <person name="Medigue C."/>
            <person name="Collingro A."/>
            <person name="Snel B."/>
            <person name="Dutilh B.E."/>
            <person name="OpDenCamp H.J.M."/>
            <person name="vanDerDrift C."/>
            <person name="Cirpus I."/>
            <person name="vanDePas-Schoonen K.T."/>
            <person name="Harhangi H.R."/>
            <person name="vanNiftrik L."/>
            <person name="Schmid M."/>
            <person name="Keltjens J."/>
            <person name="vanDeVossenberg J."/>
            <person name="Kartal B."/>
            <person name="Meier H."/>
            <person name="Frishman D."/>
            <person name="Huynen M.A."/>
            <person name="Mewes H."/>
            <person name="Weissenbach J."/>
            <person name="Jetten M.S.M."/>
            <person name="Wagner M."/>
            <person name="LePaslier D."/>
        </authorList>
    </citation>
    <scope>NUCLEOTIDE SEQUENCE</scope>
</reference>
<reference evidence="5" key="3">
    <citation type="submission" date="2017-10" db="EMBL/GenBank/DDBJ databases">
        <authorList>
            <person name="Frank J."/>
        </authorList>
    </citation>
    <scope>NUCLEOTIDE SEQUENCE [LARGE SCALE GENOMIC DNA]</scope>
</reference>
<dbReference type="SUPFAM" id="SSF47240">
    <property type="entry name" value="Ferritin-like"/>
    <property type="match status" value="1"/>
</dbReference>
<protein>
    <recommendedName>
        <fullName evidence="1">Rubrerythrin diiron-binding domain-containing protein</fullName>
    </recommendedName>
</protein>
<dbReference type="PANTHER" id="PTHR33531">
    <property type="entry name" value="RUBRERYTHRIN SUBFAMILY"/>
    <property type="match status" value="1"/>
</dbReference>
<feature type="domain" description="Rubrerythrin diiron-binding" evidence="1">
    <location>
        <begin position="10"/>
        <end position="157"/>
    </location>
</feature>
<sequence length="167" mass="19342">MEFENFNDHEVLRIAINMEKEGKVFYTTLAENAKDSRVKEIFAKLAQDEEDHMDTFQRIYDSLPSPQEQIYAGEDYTADEYLKHLVDTGVFTRKDSAKELALQIKSDVDALKIGIQAEKDAILYYREAIQHTKNDDGRKAFEQLLNEEKTHLHLLAKQMILLKECAA</sequence>
<organism evidence="2">
    <name type="scientific">Kuenenia stuttgartiensis</name>
    <dbReference type="NCBI Taxonomy" id="174633"/>
    <lineage>
        <taxon>Bacteria</taxon>
        <taxon>Pseudomonadati</taxon>
        <taxon>Planctomycetota</taxon>
        <taxon>Candidatus Brocadiia</taxon>
        <taxon>Candidatus Brocadiales</taxon>
        <taxon>Candidatus Brocadiaceae</taxon>
        <taxon>Candidatus Kuenenia</taxon>
    </lineage>
</organism>
<dbReference type="GO" id="GO:0046872">
    <property type="term" value="F:metal ion binding"/>
    <property type="evidence" value="ECO:0007669"/>
    <property type="project" value="InterPro"/>
</dbReference>